<evidence type="ECO:0000256" key="1">
    <source>
        <dbReference type="SAM" id="MobiDB-lite"/>
    </source>
</evidence>
<organism evidence="2 3">
    <name type="scientific">Cellulomonas humilata</name>
    <dbReference type="NCBI Taxonomy" id="144055"/>
    <lineage>
        <taxon>Bacteria</taxon>
        <taxon>Bacillati</taxon>
        <taxon>Actinomycetota</taxon>
        <taxon>Actinomycetes</taxon>
        <taxon>Micrococcales</taxon>
        <taxon>Cellulomonadaceae</taxon>
        <taxon>Cellulomonas</taxon>
    </lineage>
</organism>
<comment type="caution">
    <text evidence="2">The sequence shown here is derived from an EMBL/GenBank/DDBJ whole genome shotgun (WGS) entry which is preliminary data.</text>
</comment>
<name>A0ABU0EAP2_9CELL</name>
<dbReference type="EMBL" id="JAUSVB010000001">
    <property type="protein sequence ID" value="MDQ0372257.1"/>
    <property type="molecule type" value="Genomic_DNA"/>
</dbReference>
<sequence>MADFWGPGLDAELAYRHERLFTALRNTPYGDAHDQRGGEHDDLLAATTHEPGSASALAATARPDGSLRPVQPTHPLVSAARGWLLRGSESWHVAR</sequence>
<protein>
    <submittedName>
        <fullName evidence="2">Uncharacterized protein</fullName>
    </submittedName>
</protein>
<reference evidence="2 3" key="1">
    <citation type="submission" date="2023-07" db="EMBL/GenBank/DDBJ databases">
        <title>Sorghum-associated microbial communities from plants grown in Nebraska, USA.</title>
        <authorList>
            <person name="Schachtman D."/>
        </authorList>
    </citation>
    <scope>NUCLEOTIDE SEQUENCE [LARGE SCALE GENOMIC DNA]</scope>
    <source>
        <strain evidence="2 3">BE332</strain>
    </source>
</reference>
<evidence type="ECO:0000313" key="3">
    <source>
        <dbReference type="Proteomes" id="UP001239626"/>
    </source>
</evidence>
<accession>A0ABU0EAP2</accession>
<gene>
    <name evidence="2" type="ORF">J2X26_000554</name>
</gene>
<dbReference type="RefSeq" id="WP_307489637.1">
    <property type="nucleotide sequence ID" value="NZ_JAUSVB010000001.1"/>
</dbReference>
<evidence type="ECO:0000313" key="2">
    <source>
        <dbReference type="EMBL" id="MDQ0372257.1"/>
    </source>
</evidence>
<proteinExistence type="predicted"/>
<keyword evidence="3" id="KW-1185">Reference proteome</keyword>
<feature type="region of interest" description="Disordered" evidence="1">
    <location>
        <begin position="52"/>
        <end position="73"/>
    </location>
</feature>
<dbReference type="Proteomes" id="UP001239626">
    <property type="component" value="Unassembled WGS sequence"/>
</dbReference>